<accession>A0ABD5X4I2</accession>
<sequence>MLQVGQQAPEFDVPGVTGGRIDNHTLGEYTEHSWAVVLLFYPFDFHPSCTSQLCLLRDAEKLSLTENTVVLGISPDSVYSHEEFAEQHRIDFPLLSDSDGQIAEAYGVLVEEIEGHRNVPRSSLFVVDPSQNIQYAWQSEAPDEEPDLKAVEKATNCHGDRCELPDGKSYL</sequence>
<dbReference type="Gene3D" id="3.40.30.10">
    <property type="entry name" value="Glutaredoxin"/>
    <property type="match status" value="1"/>
</dbReference>
<dbReference type="Proteomes" id="UP001596414">
    <property type="component" value="Unassembled WGS sequence"/>
</dbReference>
<evidence type="ECO:0000313" key="5">
    <source>
        <dbReference type="EMBL" id="MFC7124798.1"/>
    </source>
</evidence>
<dbReference type="RefSeq" id="WP_267638422.1">
    <property type="nucleotide sequence ID" value="NZ_JAODIY010000013.1"/>
</dbReference>
<evidence type="ECO:0000256" key="1">
    <source>
        <dbReference type="ARBA" id="ARBA00023002"/>
    </source>
</evidence>
<evidence type="ECO:0000259" key="4">
    <source>
        <dbReference type="PROSITE" id="PS51352"/>
    </source>
</evidence>
<keyword evidence="2" id="KW-0676">Redox-active center</keyword>
<dbReference type="InterPro" id="IPR000866">
    <property type="entry name" value="AhpC/TSA"/>
</dbReference>
<dbReference type="GO" id="GO:0016491">
    <property type="term" value="F:oxidoreductase activity"/>
    <property type="evidence" value="ECO:0007669"/>
    <property type="project" value="UniProtKB-KW"/>
</dbReference>
<dbReference type="PANTHER" id="PTHR43110:SF1">
    <property type="entry name" value="THIOL PEROXIDASE"/>
    <property type="match status" value="1"/>
</dbReference>
<dbReference type="Pfam" id="PF00578">
    <property type="entry name" value="AhpC-TSA"/>
    <property type="match status" value="1"/>
</dbReference>
<proteinExistence type="predicted"/>
<dbReference type="AlphaFoldDB" id="A0ABD5X4I2"/>
<dbReference type="PIRSF" id="PIRSF000239">
    <property type="entry name" value="AHPC"/>
    <property type="match status" value="1"/>
</dbReference>
<keyword evidence="1" id="KW-0560">Oxidoreductase</keyword>
<dbReference type="InterPro" id="IPR024706">
    <property type="entry name" value="Peroxiredoxin_AhpC-typ"/>
</dbReference>
<evidence type="ECO:0000313" key="6">
    <source>
        <dbReference type="Proteomes" id="UP001596414"/>
    </source>
</evidence>
<dbReference type="PROSITE" id="PS51352">
    <property type="entry name" value="THIOREDOXIN_2"/>
    <property type="match status" value="1"/>
</dbReference>
<comment type="caution">
    <text evidence="5">The sequence shown here is derived from an EMBL/GenBank/DDBJ whole genome shotgun (WGS) entry which is preliminary data.</text>
</comment>
<gene>
    <name evidence="5" type="ORF">ACFQJ7_01920</name>
</gene>
<evidence type="ECO:0000256" key="3">
    <source>
        <dbReference type="PIRSR" id="PIRSR000239-1"/>
    </source>
</evidence>
<evidence type="ECO:0000256" key="2">
    <source>
        <dbReference type="ARBA" id="ARBA00023284"/>
    </source>
</evidence>
<dbReference type="PANTHER" id="PTHR43110">
    <property type="entry name" value="THIOL PEROXIDASE"/>
    <property type="match status" value="1"/>
</dbReference>
<dbReference type="InterPro" id="IPR050455">
    <property type="entry name" value="Tpx_Peroxidase_subfamily"/>
</dbReference>
<organism evidence="5 6">
    <name type="scientific">Halovenus rubra</name>
    <dbReference type="NCBI Taxonomy" id="869890"/>
    <lineage>
        <taxon>Archaea</taxon>
        <taxon>Methanobacteriati</taxon>
        <taxon>Methanobacteriota</taxon>
        <taxon>Stenosarchaea group</taxon>
        <taxon>Halobacteria</taxon>
        <taxon>Halobacteriales</taxon>
        <taxon>Haloarculaceae</taxon>
        <taxon>Halovenus</taxon>
    </lineage>
</organism>
<reference evidence="5 6" key="1">
    <citation type="journal article" date="2014" name="Int. J. Syst. Evol. Microbiol.">
        <title>Complete genome sequence of Corynebacterium casei LMG S-19264T (=DSM 44701T), isolated from a smear-ripened cheese.</title>
        <authorList>
            <consortium name="US DOE Joint Genome Institute (JGI-PGF)"/>
            <person name="Walter F."/>
            <person name="Albersmeier A."/>
            <person name="Kalinowski J."/>
            <person name="Ruckert C."/>
        </authorList>
    </citation>
    <scope>NUCLEOTIDE SEQUENCE [LARGE SCALE GENOMIC DNA]</scope>
    <source>
        <strain evidence="5 6">CGMCC 4.7215</strain>
    </source>
</reference>
<dbReference type="EMBL" id="JBHSZQ010000002">
    <property type="protein sequence ID" value="MFC7124798.1"/>
    <property type="molecule type" value="Genomic_DNA"/>
</dbReference>
<protein>
    <submittedName>
        <fullName evidence="5">Redoxin domain-containing protein</fullName>
    </submittedName>
</protein>
<dbReference type="InterPro" id="IPR013766">
    <property type="entry name" value="Thioredoxin_domain"/>
</dbReference>
<feature type="active site" description="Cysteine sulfenic acid (-SOH) intermediate; for peroxidase activity" evidence="3">
    <location>
        <position position="49"/>
    </location>
</feature>
<feature type="domain" description="Thioredoxin" evidence="4">
    <location>
        <begin position="2"/>
        <end position="156"/>
    </location>
</feature>
<dbReference type="SUPFAM" id="SSF52833">
    <property type="entry name" value="Thioredoxin-like"/>
    <property type="match status" value="1"/>
</dbReference>
<dbReference type="InterPro" id="IPR036249">
    <property type="entry name" value="Thioredoxin-like_sf"/>
</dbReference>
<name>A0ABD5X4I2_9EURY</name>